<dbReference type="GeneID" id="2869899"/>
<accession>C8VCS6</accession>
<dbReference type="EMBL" id="BN001304">
    <property type="protein sequence ID" value="CBF78705.1"/>
    <property type="molecule type" value="Genomic_DNA"/>
</dbReference>
<reference evidence="2" key="1">
    <citation type="journal article" date="2005" name="Nature">
        <title>Sequencing of Aspergillus nidulans and comparative analysis with A. fumigatus and A. oryzae.</title>
        <authorList>
            <person name="Galagan J.E."/>
            <person name="Calvo S.E."/>
            <person name="Cuomo C."/>
            <person name="Ma L.J."/>
            <person name="Wortman J.R."/>
            <person name="Batzoglou S."/>
            <person name="Lee S.I."/>
            <person name="Basturkmen M."/>
            <person name="Spevak C.C."/>
            <person name="Clutterbuck J."/>
            <person name="Kapitonov V."/>
            <person name="Jurka J."/>
            <person name="Scazzocchio C."/>
            <person name="Farman M."/>
            <person name="Butler J."/>
            <person name="Purcell S."/>
            <person name="Harris S."/>
            <person name="Braus G.H."/>
            <person name="Draht O."/>
            <person name="Busch S."/>
            <person name="D'Enfert C."/>
            <person name="Bouchier C."/>
            <person name="Goldman G.H."/>
            <person name="Bell-Pedersen D."/>
            <person name="Griffiths-Jones S."/>
            <person name="Doonan J.H."/>
            <person name="Yu J."/>
            <person name="Vienken K."/>
            <person name="Pain A."/>
            <person name="Freitag M."/>
            <person name="Selker E.U."/>
            <person name="Archer D.B."/>
            <person name="Penalva M.A."/>
            <person name="Oakley B.R."/>
            <person name="Momany M."/>
            <person name="Tanaka T."/>
            <person name="Kumagai T."/>
            <person name="Asai K."/>
            <person name="Machida M."/>
            <person name="Nierman W.C."/>
            <person name="Denning D.W."/>
            <person name="Caddick M."/>
            <person name="Hynes M."/>
            <person name="Paoletti M."/>
            <person name="Fischer R."/>
            <person name="Miller B."/>
            <person name="Dyer P."/>
            <person name="Sachs M.S."/>
            <person name="Osmani S.A."/>
            <person name="Birren B.W."/>
        </authorList>
    </citation>
    <scope>NUCLEOTIDE SEQUENCE [LARGE SCALE GENOMIC DNA]</scope>
    <source>
        <strain evidence="2">FGSC A4 / ATCC 38163 / CBS 112.46 / NRRL 194 / M139</strain>
    </source>
</reference>
<organism evidence="1 2">
    <name type="scientific">Emericella nidulans (strain FGSC A4 / ATCC 38163 / CBS 112.46 / NRRL 194 / M139)</name>
    <name type="common">Aspergillus nidulans</name>
    <dbReference type="NCBI Taxonomy" id="227321"/>
    <lineage>
        <taxon>Eukaryota</taxon>
        <taxon>Fungi</taxon>
        <taxon>Dikarya</taxon>
        <taxon>Ascomycota</taxon>
        <taxon>Pezizomycotina</taxon>
        <taxon>Eurotiomycetes</taxon>
        <taxon>Eurotiomycetidae</taxon>
        <taxon>Eurotiales</taxon>
        <taxon>Aspergillaceae</taxon>
        <taxon>Aspergillus</taxon>
        <taxon>Aspergillus subgen. Nidulantes</taxon>
    </lineage>
</organism>
<dbReference type="HOGENOM" id="CLU_2250133_0_0_1"/>
<proteinExistence type="predicted"/>
<reference evidence="2" key="2">
    <citation type="journal article" date="2009" name="Fungal Genet. Biol.">
        <title>The 2008 update of the Aspergillus nidulans genome annotation: a community effort.</title>
        <authorList>
            <person name="Wortman J.R."/>
            <person name="Gilsenan J.M."/>
            <person name="Joardar V."/>
            <person name="Deegan J."/>
            <person name="Clutterbuck J."/>
            <person name="Andersen M.R."/>
            <person name="Archer D."/>
            <person name="Bencina M."/>
            <person name="Braus G."/>
            <person name="Coutinho P."/>
            <person name="von Dohren H."/>
            <person name="Doonan J."/>
            <person name="Driessen A.J."/>
            <person name="Durek P."/>
            <person name="Espeso E."/>
            <person name="Fekete E."/>
            <person name="Flipphi M."/>
            <person name="Estrada C.G."/>
            <person name="Geysens S."/>
            <person name="Goldman G."/>
            <person name="de Groot P.W."/>
            <person name="Hansen K."/>
            <person name="Harris S.D."/>
            <person name="Heinekamp T."/>
            <person name="Helmstaedt K."/>
            <person name="Henrissat B."/>
            <person name="Hofmann G."/>
            <person name="Homan T."/>
            <person name="Horio T."/>
            <person name="Horiuchi H."/>
            <person name="James S."/>
            <person name="Jones M."/>
            <person name="Karaffa L."/>
            <person name="Karanyi Z."/>
            <person name="Kato M."/>
            <person name="Keller N."/>
            <person name="Kelly D.E."/>
            <person name="Kiel J.A."/>
            <person name="Kim J.M."/>
            <person name="van der Klei I.J."/>
            <person name="Klis F.M."/>
            <person name="Kovalchuk A."/>
            <person name="Krasevec N."/>
            <person name="Kubicek C.P."/>
            <person name="Liu B."/>
            <person name="Maccabe A."/>
            <person name="Meyer V."/>
            <person name="Mirabito P."/>
            <person name="Miskei M."/>
            <person name="Mos M."/>
            <person name="Mullins J."/>
            <person name="Nelson D.R."/>
            <person name="Nielsen J."/>
            <person name="Oakley B.R."/>
            <person name="Osmani S.A."/>
            <person name="Pakula T."/>
            <person name="Paszewski A."/>
            <person name="Paulsen I."/>
            <person name="Pilsyk S."/>
            <person name="Pocsi I."/>
            <person name="Punt P.J."/>
            <person name="Ram A.F."/>
            <person name="Ren Q."/>
            <person name="Robellet X."/>
            <person name="Robson G."/>
            <person name="Seiboth B."/>
            <person name="van Solingen P."/>
            <person name="Specht T."/>
            <person name="Sun J."/>
            <person name="Taheri-Talesh N."/>
            <person name="Takeshita N."/>
            <person name="Ussery D."/>
            <person name="vanKuyk P.A."/>
            <person name="Visser H."/>
            <person name="van de Vondervoort P.J."/>
            <person name="de Vries R.P."/>
            <person name="Walton J."/>
            <person name="Xiang X."/>
            <person name="Xiong Y."/>
            <person name="Zeng A.P."/>
            <person name="Brandt B.W."/>
            <person name="Cornell M.J."/>
            <person name="van den Hondel C.A."/>
            <person name="Visser J."/>
            <person name="Oliver S.G."/>
            <person name="Turner G."/>
        </authorList>
    </citation>
    <scope>GENOME REANNOTATION</scope>
    <source>
        <strain evidence="2">FGSC A4 / ATCC 38163 / CBS 112.46 / NRRL 194 / M139</strain>
    </source>
</reference>
<keyword evidence="2" id="KW-1185">Reference proteome</keyword>
<gene>
    <name evidence="1" type="ORF">ANIA_07281</name>
</gene>
<dbReference type="Proteomes" id="UP000000560">
    <property type="component" value="Chromosome IV"/>
</dbReference>
<dbReference type="RefSeq" id="XP_680550.1">
    <property type="nucleotide sequence ID" value="XM_675458.1"/>
</dbReference>
<sequence>MEEVSPKMFILPGPPLAYLHWPTYTGLPTLADLRFAPGVLWRLGRSGCIQIALRGLLIAFSSSKECYLISTLSLPTWSLELCFLLQIKEVSKLGRLRQFGPAFQ</sequence>
<dbReference type="InParanoid" id="Q5AWP9"/>
<evidence type="ECO:0000313" key="1">
    <source>
        <dbReference type="EMBL" id="CBF78705.1"/>
    </source>
</evidence>
<dbReference type="KEGG" id="ani:ANIA_07281"/>
<name>Q5AWP9_EMENI</name>
<dbReference type="AlphaFoldDB" id="Q5AWP9"/>
<evidence type="ECO:0000313" key="2">
    <source>
        <dbReference type="Proteomes" id="UP000000560"/>
    </source>
</evidence>
<accession>Q5AWP9</accession>
<protein>
    <submittedName>
        <fullName evidence="1">Uncharacterized protein</fullName>
    </submittedName>
</protein>